<keyword evidence="4" id="KW-0904">Protein phosphatase</keyword>
<comment type="catalytic activity">
    <reaction evidence="5">
        <text>O-phospho-L-tyrosyl-[protein] + H2O = L-tyrosyl-[protein] + phosphate</text>
        <dbReference type="Rhea" id="RHEA:10684"/>
        <dbReference type="Rhea" id="RHEA-COMP:10136"/>
        <dbReference type="Rhea" id="RHEA-COMP:20101"/>
        <dbReference type="ChEBI" id="CHEBI:15377"/>
        <dbReference type="ChEBI" id="CHEBI:43474"/>
        <dbReference type="ChEBI" id="CHEBI:46858"/>
        <dbReference type="ChEBI" id="CHEBI:61978"/>
        <dbReference type="EC" id="3.1.3.48"/>
    </reaction>
</comment>
<dbReference type="PANTHER" id="PTHR39181:SF1">
    <property type="entry name" value="TYROSINE-PROTEIN PHOSPHATASE YWQE"/>
    <property type="match status" value="1"/>
</dbReference>
<dbReference type="EMBL" id="DF976999">
    <property type="protein sequence ID" value="GAQ24582.1"/>
    <property type="molecule type" value="Genomic_DNA"/>
</dbReference>
<dbReference type="Proteomes" id="UP000062160">
    <property type="component" value="Unassembled WGS sequence"/>
</dbReference>
<evidence type="ECO:0000256" key="3">
    <source>
        <dbReference type="ARBA" id="ARBA00022801"/>
    </source>
</evidence>
<dbReference type="Gene3D" id="3.20.20.140">
    <property type="entry name" value="Metal-dependent hydrolases"/>
    <property type="match status" value="1"/>
</dbReference>
<dbReference type="PIRSF" id="PIRSF016557">
    <property type="entry name" value="Caps_synth_CpsB"/>
    <property type="match status" value="1"/>
</dbReference>
<gene>
    <name evidence="6" type="ORF">TSYNT_5429</name>
</gene>
<dbReference type="EC" id="3.1.3.48" evidence="2"/>
<dbReference type="STRING" id="224999.GCA_001485475_00581"/>
<comment type="similarity">
    <text evidence="1">Belongs to the metallo-dependent hydrolases superfamily. CpsB/CapC family.</text>
</comment>
<dbReference type="GO" id="GO:0004725">
    <property type="term" value="F:protein tyrosine phosphatase activity"/>
    <property type="evidence" value="ECO:0007669"/>
    <property type="project" value="UniProtKB-EC"/>
</dbReference>
<dbReference type="SUPFAM" id="SSF89550">
    <property type="entry name" value="PHP domain-like"/>
    <property type="match status" value="1"/>
</dbReference>
<dbReference type="AlphaFoldDB" id="A0A0U9HDK5"/>
<keyword evidence="3" id="KW-0378">Hydrolase</keyword>
<dbReference type="InterPro" id="IPR016667">
    <property type="entry name" value="Caps_polysacc_synth_CpsB/CapC"/>
</dbReference>
<proteinExistence type="inferred from homology"/>
<evidence type="ECO:0000256" key="5">
    <source>
        <dbReference type="ARBA" id="ARBA00051722"/>
    </source>
</evidence>
<evidence type="ECO:0000313" key="7">
    <source>
        <dbReference type="Proteomes" id="UP000062160"/>
    </source>
</evidence>
<reference evidence="6" key="1">
    <citation type="journal article" date="2016" name="Genome Announc.">
        <title>Draft Genome Sequence of the Syntrophic Lactate-Degrading Bacterium Tepidanaerobacter syntrophicus JLT.</title>
        <authorList>
            <person name="Matsuura N."/>
            <person name="Ohashi A."/>
            <person name="Tourlousse D.M."/>
            <person name="Sekiguchi Y."/>
        </authorList>
    </citation>
    <scope>NUCLEOTIDE SEQUENCE [LARGE SCALE GENOMIC DNA]</scope>
    <source>
        <strain evidence="6">JL</strain>
    </source>
</reference>
<evidence type="ECO:0000256" key="4">
    <source>
        <dbReference type="ARBA" id="ARBA00022912"/>
    </source>
</evidence>
<accession>A0A0U9HDK5</accession>
<sequence>MLIDIHSHILPGIDDGSPDLETSIKMAEIAVSEGITDMIATPHFIASDKETDKAAIIEKVEELNENLKQRSINLKIYPGEEIFLTPEIPRFYDEGRLLTLCGTGKYILVELPMMTIPLYAPDVIHSLRLRGLNVILAHPERNREIAKNPEKLKEFLKLGTLTQINSISLLGALGRDAKHAAEKIINSGMAHFVATDCHTTRSRSPRIKDALKFLKGQAAELLLVENPTKILKGRDMDSASEAYDGKEMGFFTKLGLFINNI</sequence>
<evidence type="ECO:0000256" key="1">
    <source>
        <dbReference type="ARBA" id="ARBA00005750"/>
    </source>
</evidence>
<evidence type="ECO:0000256" key="2">
    <source>
        <dbReference type="ARBA" id="ARBA00013064"/>
    </source>
</evidence>
<dbReference type="Pfam" id="PF19567">
    <property type="entry name" value="CpsB_CapC"/>
    <property type="match status" value="1"/>
</dbReference>
<dbReference type="InterPro" id="IPR016195">
    <property type="entry name" value="Pol/histidinol_Pase-like"/>
</dbReference>
<name>A0A0U9HDK5_9FIRM</name>
<evidence type="ECO:0000313" key="6">
    <source>
        <dbReference type="EMBL" id="GAQ24582.1"/>
    </source>
</evidence>
<keyword evidence="7" id="KW-1185">Reference proteome</keyword>
<organism evidence="6">
    <name type="scientific">Tepidanaerobacter syntrophicus</name>
    <dbReference type="NCBI Taxonomy" id="224999"/>
    <lineage>
        <taxon>Bacteria</taxon>
        <taxon>Bacillati</taxon>
        <taxon>Bacillota</taxon>
        <taxon>Clostridia</taxon>
        <taxon>Thermosediminibacterales</taxon>
        <taxon>Tepidanaerobacteraceae</taxon>
        <taxon>Tepidanaerobacter</taxon>
    </lineage>
</organism>
<dbReference type="PANTHER" id="PTHR39181">
    <property type="entry name" value="TYROSINE-PROTEIN PHOSPHATASE YWQE"/>
    <property type="match status" value="1"/>
</dbReference>
<protein>
    <recommendedName>
        <fullName evidence="2">protein-tyrosine-phosphatase</fullName>
        <ecNumber evidence="2">3.1.3.48</ecNumber>
    </recommendedName>
</protein>
<dbReference type="GO" id="GO:0030145">
    <property type="term" value="F:manganese ion binding"/>
    <property type="evidence" value="ECO:0007669"/>
    <property type="project" value="InterPro"/>
</dbReference>